<organism evidence="6 7">
    <name type="scientific">Sediminivirga luteola</name>
    <dbReference type="NCBI Taxonomy" id="1774748"/>
    <lineage>
        <taxon>Bacteria</taxon>
        <taxon>Bacillati</taxon>
        <taxon>Actinomycetota</taxon>
        <taxon>Actinomycetes</taxon>
        <taxon>Micrococcales</taxon>
        <taxon>Brevibacteriaceae</taxon>
        <taxon>Sediminivirga</taxon>
    </lineage>
</organism>
<dbReference type="EMBL" id="BMFY01000007">
    <property type="protein sequence ID" value="GGA16321.1"/>
    <property type="molecule type" value="Genomic_DNA"/>
</dbReference>
<dbReference type="Gene3D" id="3.40.190.10">
    <property type="entry name" value="Periplasmic binding protein-like II"/>
    <property type="match status" value="2"/>
</dbReference>
<dbReference type="InterPro" id="IPR036390">
    <property type="entry name" value="WH_DNA-bd_sf"/>
</dbReference>
<reference evidence="6" key="2">
    <citation type="submission" date="2020-09" db="EMBL/GenBank/DDBJ databases">
        <authorList>
            <person name="Sun Q."/>
            <person name="Zhou Y."/>
        </authorList>
    </citation>
    <scope>NUCLEOTIDE SEQUENCE</scope>
    <source>
        <strain evidence="6">CGMCC 1.12785</strain>
    </source>
</reference>
<dbReference type="SUPFAM" id="SSF46785">
    <property type="entry name" value="Winged helix' DNA-binding domain"/>
    <property type="match status" value="1"/>
</dbReference>
<comment type="similarity">
    <text evidence="1">Belongs to the LysR transcriptional regulatory family.</text>
</comment>
<evidence type="ECO:0000256" key="4">
    <source>
        <dbReference type="ARBA" id="ARBA00023163"/>
    </source>
</evidence>
<dbReference type="AlphaFoldDB" id="A0A8J2TYC9"/>
<dbReference type="PANTHER" id="PTHR30346:SF29">
    <property type="entry name" value="LYSR SUBSTRATE-BINDING"/>
    <property type="match status" value="1"/>
</dbReference>
<proteinExistence type="inferred from homology"/>
<keyword evidence="2" id="KW-0805">Transcription regulation</keyword>
<dbReference type="SUPFAM" id="SSF53850">
    <property type="entry name" value="Periplasmic binding protein-like II"/>
    <property type="match status" value="1"/>
</dbReference>
<sequence length="317" mass="33898">MLDLTRLRTFRAVLASGSVNGAAANLGYTPSAVSQQLHALQRETGLELLERRGRGLVPTTIGRRFAAEAEALLEQATRLECLAADLRGGRTGSLVITHIASVGASWIPAVAATLSREFPDLRLDLRLWELTQGAGSDTDVEIAVDLPGTDSEKIRDGYDTEELLTEPYVVVLPAGHRLASRTEVPLKELYGEAWVDNDIARGACRRILLDACAAQGFTPIFQLETQDYGAAVAFVEAGAGITVMPRLSYSSVRADPGKVAVATLVEPTPERTIVVRTRRTGAGSPAIARLLELLRAKVAGQRPKQAVNSAAPGRVRA</sequence>
<evidence type="ECO:0000259" key="5">
    <source>
        <dbReference type="PROSITE" id="PS50931"/>
    </source>
</evidence>
<dbReference type="Gene3D" id="1.10.10.10">
    <property type="entry name" value="Winged helix-like DNA-binding domain superfamily/Winged helix DNA-binding domain"/>
    <property type="match status" value="1"/>
</dbReference>
<feature type="domain" description="HTH lysR-type" evidence="5">
    <location>
        <begin position="2"/>
        <end position="59"/>
    </location>
</feature>
<reference evidence="6" key="1">
    <citation type="journal article" date="2014" name="Int. J. Syst. Evol. Microbiol.">
        <title>Complete genome sequence of Corynebacterium casei LMG S-19264T (=DSM 44701T), isolated from a smear-ripened cheese.</title>
        <authorList>
            <consortium name="US DOE Joint Genome Institute (JGI-PGF)"/>
            <person name="Walter F."/>
            <person name="Albersmeier A."/>
            <person name="Kalinowski J."/>
            <person name="Ruckert C."/>
        </authorList>
    </citation>
    <scope>NUCLEOTIDE SEQUENCE</scope>
    <source>
        <strain evidence="6">CGMCC 1.12785</strain>
    </source>
</reference>
<dbReference type="InterPro" id="IPR036388">
    <property type="entry name" value="WH-like_DNA-bd_sf"/>
</dbReference>
<dbReference type="GO" id="GO:0032993">
    <property type="term" value="C:protein-DNA complex"/>
    <property type="evidence" value="ECO:0007669"/>
    <property type="project" value="TreeGrafter"/>
</dbReference>
<evidence type="ECO:0000313" key="7">
    <source>
        <dbReference type="Proteomes" id="UP000616114"/>
    </source>
</evidence>
<dbReference type="PANTHER" id="PTHR30346">
    <property type="entry name" value="TRANSCRIPTIONAL DUAL REGULATOR HCAR-RELATED"/>
    <property type="match status" value="1"/>
</dbReference>
<evidence type="ECO:0000256" key="2">
    <source>
        <dbReference type="ARBA" id="ARBA00023015"/>
    </source>
</evidence>
<dbReference type="Pfam" id="PF00126">
    <property type="entry name" value="HTH_1"/>
    <property type="match status" value="1"/>
</dbReference>
<comment type="caution">
    <text evidence="6">The sequence shown here is derived from an EMBL/GenBank/DDBJ whole genome shotgun (WGS) entry which is preliminary data.</text>
</comment>
<accession>A0A8J2TYC9</accession>
<dbReference type="InterPro" id="IPR000847">
    <property type="entry name" value="LysR_HTH_N"/>
</dbReference>
<dbReference type="PROSITE" id="PS50931">
    <property type="entry name" value="HTH_LYSR"/>
    <property type="match status" value="1"/>
</dbReference>
<protein>
    <submittedName>
        <fullName evidence="6">LysR family transcriptional regulator</fullName>
    </submittedName>
</protein>
<name>A0A8J2TYC9_9MICO</name>
<dbReference type="GO" id="GO:0003700">
    <property type="term" value="F:DNA-binding transcription factor activity"/>
    <property type="evidence" value="ECO:0007669"/>
    <property type="project" value="InterPro"/>
</dbReference>
<dbReference type="RefSeq" id="WP_188550690.1">
    <property type="nucleotide sequence ID" value="NZ_BMFY01000007.1"/>
</dbReference>
<evidence type="ECO:0000256" key="3">
    <source>
        <dbReference type="ARBA" id="ARBA00023125"/>
    </source>
</evidence>
<gene>
    <name evidence="6" type="ORF">GCM10011333_19260</name>
</gene>
<dbReference type="Pfam" id="PF03466">
    <property type="entry name" value="LysR_substrate"/>
    <property type="match status" value="1"/>
</dbReference>
<evidence type="ECO:0000256" key="1">
    <source>
        <dbReference type="ARBA" id="ARBA00009437"/>
    </source>
</evidence>
<keyword evidence="7" id="KW-1185">Reference proteome</keyword>
<dbReference type="InterPro" id="IPR005119">
    <property type="entry name" value="LysR_subst-bd"/>
</dbReference>
<dbReference type="Proteomes" id="UP000616114">
    <property type="component" value="Unassembled WGS sequence"/>
</dbReference>
<evidence type="ECO:0000313" key="6">
    <source>
        <dbReference type="EMBL" id="GGA16321.1"/>
    </source>
</evidence>
<keyword evidence="4" id="KW-0804">Transcription</keyword>
<dbReference type="GO" id="GO:0003677">
    <property type="term" value="F:DNA binding"/>
    <property type="evidence" value="ECO:0007669"/>
    <property type="project" value="UniProtKB-KW"/>
</dbReference>
<keyword evidence="3" id="KW-0238">DNA-binding</keyword>